<gene>
    <name evidence="1" type="ORF">OLX77_12375</name>
</gene>
<proteinExistence type="predicted"/>
<sequence length="87" mass="9348">MLAEVVDARTVRLDAAAAWALLHKAAKITVAKGKAVSELNPQQEGKEAVLKLVMGPSGNLRAPTLRVGDAFVVGFHPDFYQHWLAGK</sequence>
<dbReference type="AlphaFoldDB" id="A0A9X4MJ64"/>
<protein>
    <recommendedName>
        <fullName evidence="3">Thioredoxin-like fold domain-containing protein</fullName>
    </recommendedName>
</protein>
<accession>A0A9X4MJ64</accession>
<comment type="caution">
    <text evidence="1">The sequence shown here is derived from an EMBL/GenBank/DDBJ whole genome shotgun (WGS) entry which is preliminary data.</text>
</comment>
<dbReference type="EMBL" id="JAPHEH010000001">
    <property type="protein sequence ID" value="MDG4476950.1"/>
    <property type="molecule type" value="Genomic_DNA"/>
</dbReference>
<dbReference type="Proteomes" id="UP001154240">
    <property type="component" value="Unassembled WGS sequence"/>
</dbReference>
<reference evidence="1" key="2">
    <citation type="submission" date="2022-10" db="EMBL/GenBank/DDBJ databases">
        <authorList>
            <person name="Aronson H.S."/>
        </authorList>
    </citation>
    <scope>NUCLEOTIDE SEQUENCE</scope>
    <source>
        <strain evidence="1">RS19-109</strain>
    </source>
</reference>
<dbReference type="RefSeq" id="WP_307633915.1">
    <property type="nucleotide sequence ID" value="NZ_JAPHEH010000001.1"/>
</dbReference>
<keyword evidence="2" id="KW-1185">Reference proteome</keyword>
<name>A0A9X4MJ64_9BACT</name>
<evidence type="ECO:0008006" key="3">
    <source>
        <dbReference type="Google" id="ProtNLM"/>
    </source>
</evidence>
<organism evidence="1 2">
    <name type="scientific">Thiovibrio frasassiensis</name>
    <dbReference type="NCBI Taxonomy" id="2984131"/>
    <lineage>
        <taxon>Bacteria</taxon>
        <taxon>Pseudomonadati</taxon>
        <taxon>Thermodesulfobacteriota</taxon>
        <taxon>Desulfobulbia</taxon>
        <taxon>Desulfobulbales</taxon>
        <taxon>Thiovibrionaceae</taxon>
        <taxon>Thiovibrio</taxon>
    </lineage>
</organism>
<reference evidence="1" key="1">
    <citation type="journal article" date="2022" name="bioRxiv">
        <title>Thiovibrio frasassiensisgen. nov., sp. nov., an autotrophic, elemental sulfur disproportionating bacterium isolated from sulfidic karst sediment, and proposal of Thiovibrionaceae fam. nov.</title>
        <authorList>
            <person name="Aronson H."/>
            <person name="Thomas C."/>
            <person name="Bhattacharyya M."/>
            <person name="Eckstein S."/>
            <person name="Jensen S."/>
            <person name="Barco R."/>
            <person name="Macalady J."/>
            <person name="Amend J."/>
        </authorList>
    </citation>
    <scope>NUCLEOTIDE SEQUENCE</scope>
    <source>
        <strain evidence="1">RS19-109</strain>
    </source>
</reference>
<evidence type="ECO:0000313" key="2">
    <source>
        <dbReference type="Proteomes" id="UP001154240"/>
    </source>
</evidence>
<evidence type="ECO:0000313" key="1">
    <source>
        <dbReference type="EMBL" id="MDG4476950.1"/>
    </source>
</evidence>